<name>A0A6J7H150_9ZZZZ</name>
<dbReference type="PANTHER" id="PTHR45947">
    <property type="entry name" value="SULFOQUINOVOSYL TRANSFERASE SQD2"/>
    <property type="match status" value="1"/>
</dbReference>
<dbReference type="CDD" id="cd03814">
    <property type="entry name" value="GT4-like"/>
    <property type="match status" value="1"/>
</dbReference>
<evidence type="ECO:0000259" key="2">
    <source>
        <dbReference type="Pfam" id="PF13439"/>
    </source>
</evidence>
<dbReference type="SUPFAM" id="SSF53756">
    <property type="entry name" value="UDP-Glycosyltransferase/glycogen phosphorylase"/>
    <property type="match status" value="1"/>
</dbReference>
<dbReference type="Pfam" id="PF00534">
    <property type="entry name" value="Glycos_transf_1"/>
    <property type="match status" value="1"/>
</dbReference>
<feature type="domain" description="Glycosyl transferase family 1" evidence="1">
    <location>
        <begin position="210"/>
        <end position="362"/>
    </location>
</feature>
<organism evidence="3">
    <name type="scientific">freshwater metagenome</name>
    <dbReference type="NCBI Taxonomy" id="449393"/>
    <lineage>
        <taxon>unclassified sequences</taxon>
        <taxon>metagenomes</taxon>
        <taxon>ecological metagenomes</taxon>
    </lineage>
</organism>
<dbReference type="InterPro" id="IPR028098">
    <property type="entry name" value="Glyco_trans_4-like_N"/>
</dbReference>
<dbReference type="Pfam" id="PF13439">
    <property type="entry name" value="Glyco_transf_4"/>
    <property type="match status" value="1"/>
</dbReference>
<evidence type="ECO:0000259" key="1">
    <source>
        <dbReference type="Pfam" id="PF00534"/>
    </source>
</evidence>
<accession>A0A6J7H150</accession>
<dbReference type="EMBL" id="CAFBMB010000163">
    <property type="protein sequence ID" value="CAB4910375.1"/>
    <property type="molecule type" value="Genomic_DNA"/>
</dbReference>
<dbReference type="InterPro" id="IPR050194">
    <property type="entry name" value="Glycosyltransferase_grp1"/>
</dbReference>
<protein>
    <submittedName>
        <fullName evidence="3">Unannotated protein</fullName>
    </submittedName>
</protein>
<dbReference type="PANTHER" id="PTHR45947:SF3">
    <property type="entry name" value="SULFOQUINOVOSYL TRANSFERASE SQD2"/>
    <property type="match status" value="1"/>
</dbReference>
<dbReference type="GO" id="GO:0016758">
    <property type="term" value="F:hexosyltransferase activity"/>
    <property type="evidence" value="ECO:0007669"/>
    <property type="project" value="TreeGrafter"/>
</dbReference>
<evidence type="ECO:0000313" key="3">
    <source>
        <dbReference type="EMBL" id="CAB4910375.1"/>
    </source>
</evidence>
<sequence length="398" mass="43136">MVTFGRARTLNLTGGGLVSLRVAIVTESFLPALNGVTNSVLRVLDSIASHGHEAMIISPTYTERWYQGVEHFRAPAMPFKQFAVGLPHPSLTANIAQFRPDVVHVASPFWLGGQAIAAAARLGVPSVAVYQTDVSGYLARYNMQFARAAVDRMIAAIHAPATVTLAPTPASASYLTKLGVKNVDVWGRGVDLELFHPDRRSSPEVRASRQLIAGDKRVVGFIGRLAAEKQVNQFDALMDLPDTHFVIVGDGPERANLEARFAGKPVTFLGSLRGEDLANAYAMLDVFVHFGAEETFGQTIQEAQATGLPVVAPASGGPLFLIQPGVNGYLGEAHRPQTFRPFVHDLLTDDGLRARMGEDARRSVRLKSWDANNAILLQHYERVVAAAKPVGMRERQSV</sequence>
<reference evidence="3" key="1">
    <citation type="submission" date="2020-05" db="EMBL/GenBank/DDBJ databases">
        <authorList>
            <person name="Chiriac C."/>
            <person name="Salcher M."/>
            <person name="Ghai R."/>
            <person name="Kavagutti S V."/>
        </authorList>
    </citation>
    <scope>NUCLEOTIDE SEQUENCE</scope>
</reference>
<feature type="domain" description="Glycosyltransferase subfamily 4-like N-terminal" evidence="2">
    <location>
        <begin position="34"/>
        <end position="193"/>
    </location>
</feature>
<dbReference type="InterPro" id="IPR001296">
    <property type="entry name" value="Glyco_trans_1"/>
</dbReference>
<proteinExistence type="predicted"/>
<gene>
    <name evidence="3" type="ORF">UFOPK3516_01460</name>
</gene>
<dbReference type="Gene3D" id="3.40.50.2000">
    <property type="entry name" value="Glycogen Phosphorylase B"/>
    <property type="match status" value="2"/>
</dbReference>
<dbReference type="AlphaFoldDB" id="A0A6J7H150"/>